<dbReference type="Proteomes" id="UP000037460">
    <property type="component" value="Unassembled WGS sequence"/>
</dbReference>
<evidence type="ECO:0000256" key="5">
    <source>
        <dbReference type="ARBA" id="ARBA00022454"/>
    </source>
</evidence>
<dbReference type="GO" id="GO:0030527">
    <property type="term" value="F:structural constituent of chromatin"/>
    <property type="evidence" value="ECO:0007669"/>
    <property type="project" value="InterPro"/>
</dbReference>
<dbReference type="PANTHER" id="PTHR10484">
    <property type="entry name" value="HISTONE H4"/>
    <property type="match status" value="1"/>
</dbReference>
<feature type="compositionally biased region" description="Acidic residues" evidence="9">
    <location>
        <begin position="234"/>
        <end position="249"/>
    </location>
</feature>
<evidence type="ECO:0000313" key="10">
    <source>
        <dbReference type="EMBL" id="KOO26764.1"/>
    </source>
</evidence>
<name>A0A0M0JJK6_9EUKA</name>
<dbReference type="SUPFAM" id="SSF47113">
    <property type="entry name" value="Histone-fold"/>
    <property type="match status" value="2"/>
</dbReference>
<evidence type="ECO:0000256" key="2">
    <source>
        <dbReference type="ARBA" id="ARBA00004286"/>
    </source>
</evidence>
<dbReference type="InterPro" id="IPR001951">
    <property type="entry name" value="Histone_H4"/>
</dbReference>
<dbReference type="SMART" id="SM00417">
    <property type="entry name" value="H4"/>
    <property type="match status" value="1"/>
</dbReference>
<sequence>MAAGEAHAEIDDGDHIEDGDCIDERDLAFSLSKLTKGPTGLKYEGAKYEGVLKLYPHALGASDDTSDGGDVEKDAKGPETVEGPRLPPRHKKILRDNIQGLTKSCFLRLCARAGVINISETVFEELRAITRDFLMKHMRHAITMTEHARRRTVIASDALVEWVEGGCECRGAFMRPMYGHGLYEDQLLRMAARQLPCDSSAAARVALLRVDWSAEVKQHLDDDKNASDEKAIEESTDDNDDDDHDDEAGGEAGAHGRDLDSLRTASLALVRSEQRGYTGPVFPFANFTRVVAEIGQDFGPDLTYEPRYIRVLYDRTEAYLISLLEDANLSVTHRNGLGMQPKDLRFARRLRAGDFDIFEGRGEEADKAAELRRRATALGLLQVLTTVNIADDATLNKSMAFCDEHGVTSVSDIVEYDLTDDFVRHLGLKTVPGKKLRRMLQTMLQTPTSGLAAPGLPAFGAPRV</sequence>
<keyword evidence="6" id="KW-0238">DNA-binding</keyword>
<feature type="compositionally biased region" description="Basic and acidic residues" evidence="9">
    <location>
        <begin position="221"/>
        <end position="233"/>
    </location>
</feature>
<evidence type="ECO:0000256" key="6">
    <source>
        <dbReference type="ARBA" id="ARBA00023125"/>
    </source>
</evidence>
<dbReference type="GO" id="GO:0000786">
    <property type="term" value="C:nucleosome"/>
    <property type="evidence" value="ECO:0007669"/>
    <property type="project" value="UniProtKB-KW"/>
</dbReference>
<evidence type="ECO:0000256" key="8">
    <source>
        <dbReference type="ARBA" id="ARBA00023269"/>
    </source>
</evidence>
<dbReference type="GO" id="GO:0005634">
    <property type="term" value="C:nucleus"/>
    <property type="evidence" value="ECO:0007669"/>
    <property type="project" value="UniProtKB-SubCell"/>
</dbReference>
<organism evidence="10 11">
    <name type="scientific">Chrysochromulina tobinii</name>
    <dbReference type="NCBI Taxonomy" id="1460289"/>
    <lineage>
        <taxon>Eukaryota</taxon>
        <taxon>Haptista</taxon>
        <taxon>Haptophyta</taxon>
        <taxon>Prymnesiophyceae</taxon>
        <taxon>Prymnesiales</taxon>
        <taxon>Chrysochromulinaceae</taxon>
        <taxon>Chrysochromulina</taxon>
    </lineage>
</organism>
<feature type="region of interest" description="Disordered" evidence="9">
    <location>
        <begin position="221"/>
        <end position="257"/>
    </location>
</feature>
<keyword evidence="8" id="KW-0544">Nucleosome core</keyword>
<keyword evidence="5" id="KW-0158">Chromosome</keyword>
<dbReference type="GO" id="GO:0003677">
    <property type="term" value="F:DNA binding"/>
    <property type="evidence" value="ECO:0007669"/>
    <property type="project" value="UniProtKB-KW"/>
</dbReference>
<reference evidence="11" key="1">
    <citation type="journal article" date="2015" name="PLoS Genet.">
        <title>Genome Sequence and Transcriptome Analyses of Chrysochromulina tobin: Metabolic Tools for Enhanced Algal Fitness in the Prominent Order Prymnesiales (Haptophyceae).</title>
        <authorList>
            <person name="Hovde B.T."/>
            <person name="Deodato C.R."/>
            <person name="Hunsperger H.M."/>
            <person name="Ryken S.A."/>
            <person name="Yost W."/>
            <person name="Jha R.K."/>
            <person name="Patterson J."/>
            <person name="Monnat R.J. Jr."/>
            <person name="Barlow S.B."/>
            <person name="Starkenburg S.R."/>
            <person name="Cattolico R.A."/>
        </authorList>
    </citation>
    <scope>NUCLEOTIDE SEQUENCE</scope>
    <source>
        <strain evidence="11">CCMP291</strain>
    </source>
</reference>
<evidence type="ECO:0000256" key="9">
    <source>
        <dbReference type="SAM" id="MobiDB-lite"/>
    </source>
</evidence>
<gene>
    <name evidence="10" type="ORF">Ctob_011765</name>
</gene>
<evidence type="ECO:0000256" key="1">
    <source>
        <dbReference type="ARBA" id="ARBA00004123"/>
    </source>
</evidence>
<dbReference type="InterPro" id="IPR009072">
    <property type="entry name" value="Histone-fold"/>
</dbReference>
<dbReference type="EMBL" id="JWZX01002806">
    <property type="protein sequence ID" value="KOO26764.1"/>
    <property type="molecule type" value="Genomic_DNA"/>
</dbReference>
<evidence type="ECO:0000313" key="11">
    <source>
        <dbReference type="Proteomes" id="UP000037460"/>
    </source>
</evidence>
<dbReference type="SMART" id="SM00428">
    <property type="entry name" value="H3"/>
    <property type="match status" value="1"/>
</dbReference>
<feature type="compositionally biased region" description="Basic and acidic residues" evidence="9">
    <location>
        <begin position="70"/>
        <end position="79"/>
    </location>
</feature>
<comment type="subcellular location">
    <subcellularLocation>
        <location evidence="2">Chromosome</location>
    </subcellularLocation>
    <subcellularLocation>
        <location evidence="1">Nucleus</location>
    </subcellularLocation>
</comment>
<evidence type="ECO:0000256" key="7">
    <source>
        <dbReference type="ARBA" id="ARBA00023242"/>
    </source>
</evidence>
<comment type="caution">
    <text evidence="10">The sequence shown here is derived from an EMBL/GenBank/DDBJ whole genome shotgun (WGS) entry which is preliminary data.</text>
</comment>
<keyword evidence="7" id="KW-0539">Nucleus</keyword>
<evidence type="ECO:0000256" key="4">
    <source>
        <dbReference type="ARBA" id="ARBA00010343"/>
    </source>
</evidence>
<dbReference type="InterPro" id="IPR000164">
    <property type="entry name" value="Histone_H3/CENP-A"/>
</dbReference>
<dbReference type="CDD" id="cd22912">
    <property type="entry name" value="HFD_H4"/>
    <property type="match status" value="1"/>
</dbReference>
<feature type="region of interest" description="Disordered" evidence="9">
    <location>
        <begin position="62"/>
        <end position="87"/>
    </location>
</feature>
<proteinExistence type="inferred from homology"/>
<comment type="similarity">
    <text evidence="4">Belongs to the histone H3 family.</text>
</comment>
<protein>
    <submittedName>
        <fullName evidence="10">Histone h4</fullName>
    </submittedName>
</protein>
<dbReference type="PRINTS" id="PR00622">
    <property type="entry name" value="HISTONEH3"/>
</dbReference>
<dbReference type="GO" id="GO:0046982">
    <property type="term" value="F:protein heterodimerization activity"/>
    <property type="evidence" value="ECO:0007669"/>
    <property type="project" value="InterPro"/>
</dbReference>
<dbReference type="Gene3D" id="1.10.20.10">
    <property type="entry name" value="Histone, subunit A"/>
    <property type="match status" value="2"/>
</dbReference>
<accession>A0A0M0JJK6</accession>
<evidence type="ECO:0000256" key="3">
    <source>
        <dbReference type="ARBA" id="ARBA00006564"/>
    </source>
</evidence>
<dbReference type="AlphaFoldDB" id="A0A0M0JJK6"/>
<comment type="similarity">
    <text evidence="3">Belongs to the histone H4 family.</text>
</comment>
<keyword evidence="11" id="KW-1185">Reference proteome</keyword>